<dbReference type="Proteomes" id="UP001500742">
    <property type="component" value="Unassembled WGS sequence"/>
</dbReference>
<evidence type="ECO:0000313" key="8">
    <source>
        <dbReference type="EMBL" id="GAA3967074.1"/>
    </source>
</evidence>
<dbReference type="PANTHER" id="PTHR42700">
    <property type="entry name" value="SULFATE ADENYLYLTRANSFERASE"/>
    <property type="match status" value="1"/>
</dbReference>
<evidence type="ECO:0000313" key="9">
    <source>
        <dbReference type="Proteomes" id="UP001500742"/>
    </source>
</evidence>
<dbReference type="InterPro" id="IPR050512">
    <property type="entry name" value="Sulf_AdTrans/APS_kinase"/>
</dbReference>
<dbReference type="Pfam" id="PF01583">
    <property type="entry name" value="APS_kinase"/>
    <property type="match status" value="1"/>
</dbReference>
<evidence type="ECO:0000256" key="6">
    <source>
        <dbReference type="RuleBase" id="RU004347"/>
    </source>
</evidence>
<keyword evidence="4 6" id="KW-0547">Nucleotide-binding</keyword>
<comment type="catalytic activity">
    <reaction evidence="1 6">
        <text>adenosine 5'-phosphosulfate + ATP = 3'-phosphoadenylyl sulfate + ADP + H(+)</text>
        <dbReference type="Rhea" id="RHEA:24152"/>
        <dbReference type="ChEBI" id="CHEBI:15378"/>
        <dbReference type="ChEBI" id="CHEBI:30616"/>
        <dbReference type="ChEBI" id="CHEBI:58243"/>
        <dbReference type="ChEBI" id="CHEBI:58339"/>
        <dbReference type="ChEBI" id="CHEBI:456216"/>
        <dbReference type="EC" id="2.7.1.25"/>
    </reaction>
</comment>
<reference evidence="9" key="1">
    <citation type="journal article" date="2019" name="Int. J. Syst. Evol. Microbiol.">
        <title>The Global Catalogue of Microorganisms (GCM) 10K type strain sequencing project: providing services to taxonomists for standard genome sequencing and annotation.</title>
        <authorList>
            <consortium name="The Broad Institute Genomics Platform"/>
            <consortium name="The Broad Institute Genome Sequencing Center for Infectious Disease"/>
            <person name="Wu L."/>
            <person name="Ma J."/>
        </authorList>
    </citation>
    <scope>NUCLEOTIDE SEQUENCE [LARGE SCALE GENOMIC DNA]</scope>
    <source>
        <strain evidence="9">JCM 16601</strain>
    </source>
</reference>
<dbReference type="InterPro" id="IPR059117">
    <property type="entry name" value="APS_kinase_dom"/>
</dbReference>
<protein>
    <recommendedName>
        <fullName evidence="2 6">Adenylyl-sulfate kinase</fullName>
        <ecNumber evidence="2 6">2.7.1.25</ecNumber>
    </recommendedName>
</protein>
<dbReference type="EMBL" id="BAAAZC010000009">
    <property type="protein sequence ID" value="GAA3967074.1"/>
    <property type="molecule type" value="Genomic_DNA"/>
</dbReference>
<evidence type="ECO:0000256" key="2">
    <source>
        <dbReference type="ARBA" id="ARBA00012121"/>
    </source>
</evidence>
<dbReference type="SUPFAM" id="SSF52540">
    <property type="entry name" value="P-loop containing nucleoside triphosphate hydrolases"/>
    <property type="match status" value="1"/>
</dbReference>
<evidence type="ECO:0000256" key="5">
    <source>
        <dbReference type="ARBA" id="ARBA00022840"/>
    </source>
</evidence>
<dbReference type="NCBIfam" id="TIGR00455">
    <property type="entry name" value="apsK"/>
    <property type="match status" value="1"/>
</dbReference>
<evidence type="ECO:0000256" key="3">
    <source>
        <dbReference type="ARBA" id="ARBA00022679"/>
    </source>
</evidence>
<name>A0ABP7PKT9_9SPHI</name>
<gene>
    <name evidence="8" type="primary">cysC_2</name>
    <name evidence="8" type="ORF">GCM10022210_14650</name>
</gene>
<feature type="domain" description="APS kinase" evidence="7">
    <location>
        <begin position="2"/>
        <end position="151"/>
    </location>
</feature>
<dbReference type="EC" id="2.7.1.25" evidence="2 6"/>
<dbReference type="InterPro" id="IPR002891">
    <property type="entry name" value="APS"/>
</dbReference>
<dbReference type="Gene3D" id="3.40.50.300">
    <property type="entry name" value="P-loop containing nucleotide triphosphate hydrolases"/>
    <property type="match status" value="1"/>
</dbReference>
<comment type="caution">
    <text evidence="8">The sequence shown here is derived from an EMBL/GenBank/DDBJ whole genome shotgun (WGS) entry which is preliminary data.</text>
</comment>
<dbReference type="InterPro" id="IPR027417">
    <property type="entry name" value="P-loop_NTPase"/>
</dbReference>
<proteinExistence type="inferred from homology"/>
<evidence type="ECO:0000256" key="1">
    <source>
        <dbReference type="ARBA" id="ARBA00001823"/>
    </source>
</evidence>
<evidence type="ECO:0000256" key="4">
    <source>
        <dbReference type="ARBA" id="ARBA00022741"/>
    </source>
</evidence>
<keyword evidence="6 8" id="KW-0418">Kinase</keyword>
<keyword evidence="3 6" id="KW-0808">Transferase</keyword>
<comment type="pathway">
    <text evidence="6">Sulfur metabolism; hydrogen sulfide biosynthesis; sulfite from sulfate: step 2/3.</text>
</comment>
<dbReference type="RefSeq" id="WP_259089031.1">
    <property type="nucleotide sequence ID" value="NZ_BAAAZC010000009.1"/>
</dbReference>
<accession>A0ABP7PKT9</accession>
<evidence type="ECO:0000259" key="7">
    <source>
        <dbReference type="Pfam" id="PF01583"/>
    </source>
</evidence>
<comment type="similarity">
    <text evidence="6">Belongs to the APS kinase family.</text>
</comment>
<keyword evidence="9" id="KW-1185">Reference proteome</keyword>
<dbReference type="GO" id="GO:0016301">
    <property type="term" value="F:kinase activity"/>
    <property type="evidence" value="ECO:0007669"/>
    <property type="project" value="UniProtKB-KW"/>
</dbReference>
<comment type="function">
    <text evidence="6">Catalyzes the synthesis of activated sulfate.</text>
</comment>
<keyword evidence="5 6" id="KW-0067">ATP-binding</keyword>
<sequence>MILLFCGLSGAGKTTLAKNVATELTELGVRTEIIDGDEYRSEICRDLGFSKADRCENIRRLGFVASRFSAHGIVTIVSAINPYEEMRRELTEKYDHVNVVHIDCPVKQLISRDTKGLYKKAFLPDGHPDKLKNLTGINARFDVPYEPDLYINTSESTVQESTSSLLYFILNNLHPVEPVKYKAAN</sequence>
<dbReference type="PANTHER" id="PTHR42700:SF1">
    <property type="entry name" value="SULFATE ADENYLYLTRANSFERASE"/>
    <property type="match status" value="1"/>
</dbReference>
<organism evidence="8 9">
    <name type="scientific">Mucilaginibacter dorajii</name>
    <dbReference type="NCBI Taxonomy" id="692994"/>
    <lineage>
        <taxon>Bacteria</taxon>
        <taxon>Pseudomonadati</taxon>
        <taxon>Bacteroidota</taxon>
        <taxon>Sphingobacteriia</taxon>
        <taxon>Sphingobacteriales</taxon>
        <taxon>Sphingobacteriaceae</taxon>
        <taxon>Mucilaginibacter</taxon>
    </lineage>
</organism>
<dbReference type="CDD" id="cd02027">
    <property type="entry name" value="APSK"/>
    <property type="match status" value="1"/>
</dbReference>